<feature type="compositionally biased region" description="Polar residues" evidence="1">
    <location>
        <begin position="48"/>
        <end position="68"/>
    </location>
</feature>
<feature type="region of interest" description="Disordered" evidence="1">
    <location>
        <begin position="35"/>
        <end position="121"/>
    </location>
</feature>
<accession>A0ABD3NCA2</accession>
<comment type="caution">
    <text evidence="2">The sequence shown here is derived from an EMBL/GenBank/DDBJ whole genome shotgun (WGS) entry which is preliminary data.</text>
</comment>
<dbReference type="EMBL" id="JALLAZ020001560">
    <property type="protein sequence ID" value="KAL3772988.1"/>
    <property type="molecule type" value="Genomic_DNA"/>
</dbReference>
<dbReference type="Proteomes" id="UP001530315">
    <property type="component" value="Unassembled WGS sequence"/>
</dbReference>
<feature type="region of interest" description="Disordered" evidence="1">
    <location>
        <begin position="158"/>
        <end position="178"/>
    </location>
</feature>
<organism evidence="2 3">
    <name type="scientific">Stephanodiscus triporus</name>
    <dbReference type="NCBI Taxonomy" id="2934178"/>
    <lineage>
        <taxon>Eukaryota</taxon>
        <taxon>Sar</taxon>
        <taxon>Stramenopiles</taxon>
        <taxon>Ochrophyta</taxon>
        <taxon>Bacillariophyta</taxon>
        <taxon>Coscinodiscophyceae</taxon>
        <taxon>Thalassiosirophycidae</taxon>
        <taxon>Stephanodiscales</taxon>
        <taxon>Stephanodiscaceae</taxon>
        <taxon>Stephanodiscus</taxon>
    </lineage>
</organism>
<feature type="compositionally biased region" description="Basic and acidic residues" evidence="1">
    <location>
        <begin position="163"/>
        <end position="172"/>
    </location>
</feature>
<keyword evidence="3" id="KW-1185">Reference proteome</keyword>
<gene>
    <name evidence="2" type="ORF">ACHAW5_005060</name>
</gene>
<feature type="compositionally biased region" description="Polar residues" evidence="1">
    <location>
        <begin position="93"/>
        <end position="103"/>
    </location>
</feature>
<evidence type="ECO:0000313" key="2">
    <source>
        <dbReference type="EMBL" id="KAL3772988.1"/>
    </source>
</evidence>
<feature type="compositionally biased region" description="Low complexity" evidence="1">
    <location>
        <begin position="111"/>
        <end position="121"/>
    </location>
</feature>
<protein>
    <submittedName>
        <fullName evidence="2">Uncharacterized protein</fullName>
    </submittedName>
</protein>
<evidence type="ECO:0000313" key="3">
    <source>
        <dbReference type="Proteomes" id="UP001530315"/>
    </source>
</evidence>
<reference evidence="2 3" key="1">
    <citation type="submission" date="2024-10" db="EMBL/GenBank/DDBJ databases">
        <title>Updated reference genomes for cyclostephanoid diatoms.</title>
        <authorList>
            <person name="Roberts W.R."/>
            <person name="Alverson A.J."/>
        </authorList>
    </citation>
    <scope>NUCLEOTIDE SEQUENCE [LARGE SCALE GENOMIC DNA]</scope>
    <source>
        <strain evidence="2 3">AJA276-08</strain>
    </source>
</reference>
<name>A0ABD3NCA2_9STRA</name>
<proteinExistence type="predicted"/>
<dbReference type="AlphaFoldDB" id="A0ABD3NCA2"/>
<sequence>MDLARMYDYATWNMYQRIVSARRKRLAQIDLQKMREATGEEKAGAGCTASTDRPSSSSDQDEGSTVSSAVVPPSERQGRQQQQRRPNLHAMNKNPSQDESSTLTTADETDGSSSTSSWSRADSPIVPQWCVASGGGGAGGLAPLRRLGFPSSGTMGIRVAGHPNDDGSHRESTANNEDDAFIFEMDM</sequence>
<evidence type="ECO:0000256" key="1">
    <source>
        <dbReference type="SAM" id="MobiDB-lite"/>
    </source>
</evidence>